<dbReference type="GO" id="GO:0016740">
    <property type="term" value="F:transferase activity"/>
    <property type="evidence" value="ECO:0007669"/>
    <property type="project" value="UniProtKB-KW"/>
</dbReference>
<dbReference type="InterPro" id="IPR003673">
    <property type="entry name" value="CoA-Trfase_fam_III"/>
</dbReference>
<dbReference type="PANTHER" id="PTHR48228">
    <property type="entry name" value="SUCCINYL-COA--D-CITRAMALATE COA-TRANSFERASE"/>
    <property type="match status" value="1"/>
</dbReference>
<dbReference type="PANTHER" id="PTHR48228:SF5">
    <property type="entry name" value="ALPHA-METHYLACYL-COA RACEMASE"/>
    <property type="match status" value="1"/>
</dbReference>
<keyword evidence="1" id="KW-0808">Transferase</keyword>
<dbReference type="Gene3D" id="3.40.50.10540">
    <property type="entry name" value="Crotonobetainyl-coa:carnitine coa-transferase, domain 1"/>
    <property type="match status" value="1"/>
</dbReference>
<accession>A0ABS0PBY5</accession>
<gene>
    <name evidence="1" type="ORF">H1B27_31785</name>
</gene>
<dbReference type="EMBL" id="JACEGD010000038">
    <property type="protein sequence ID" value="MBH5390820.1"/>
    <property type="molecule type" value="Genomic_DNA"/>
</dbReference>
<organism evidence="1 2">
    <name type="scientific">Bradyrhizobium diversitatis</name>
    <dbReference type="NCBI Taxonomy" id="2755406"/>
    <lineage>
        <taxon>Bacteria</taxon>
        <taxon>Pseudomonadati</taxon>
        <taxon>Pseudomonadota</taxon>
        <taxon>Alphaproteobacteria</taxon>
        <taxon>Hyphomicrobiales</taxon>
        <taxon>Nitrobacteraceae</taxon>
        <taxon>Bradyrhizobium</taxon>
    </lineage>
</organism>
<dbReference type="InterPro" id="IPR050509">
    <property type="entry name" value="CoA-transferase_III"/>
</dbReference>
<sequence>MTGPLDGFRVVEMGGIGPAPFACALLGDLGADVLRIDRILKPGSEPELPPRFDFYNRSKRSIALDVKKPEAVATILKLLEQADILVEGFRPGVMERLGLGPAACHAANASLIYARMTGWGQSGPLAKEAGHDINYLALTGALHCLGDDDRPPPPPLNLVADLGGGALYLVVGVLAAAWEAKRSGRGQTIDVAMIDGVTHLMSAFQAFRQQGTWSEKRADNIVDGGAPFYRTYETKDGKYVAVGAIEPHFYANLIEVMGLDQRQMPAQNDRSAWPMMRSVFARVFASRTRDEWVAAATGRDACLSPVLTIDEAPSHPQMKTRDVYAMFDGVRHPSPAPRFSRTVSELARPAPRPGADGRAALVDWGISPGDRQALVAAGAMADL</sequence>
<evidence type="ECO:0000313" key="1">
    <source>
        <dbReference type="EMBL" id="MBH5390820.1"/>
    </source>
</evidence>
<keyword evidence="2" id="KW-1185">Reference proteome</keyword>
<dbReference type="Pfam" id="PF02515">
    <property type="entry name" value="CoA_transf_3"/>
    <property type="match status" value="1"/>
</dbReference>
<name>A0ABS0PBY5_9BRAD</name>
<dbReference type="InterPro" id="IPR023606">
    <property type="entry name" value="CoA-Trfase_III_dom_1_sf"/>
</dbReference>
<dbReference type="RefSeq" id="WP_311977307.1">
    <property type="nucleotide sequence ID" value="NZ_JACEGD010000038.1"/>
</dbReference>
<protein>
    <submittedName>
        <fullName evidence="1">CoA transferase</fullName>
    </submittedName>
</protein>
<evidence type="ECO:0000313" key="2">
    <source>
        <dbReference type="Proteomes" id="UP001194539"/>
    </source>
</evidence>
<dbReference type="SUPFAM" id="SSF89796">
    <property type="entry name" value="CoA-transferase family III (CaiB/BaiF)"/>
    <property type="match status" value="1"/>
</dbReference>
<dbReference type="Proteomes" id="UP001194539">
    <property type="component" value="Unassembled WGS sequence"/>
</dbReference>
<reference evidence="1 2" key="1">
    <citation type="submission" date="2020-07" db="EMBL/GenBank/DDBJ databases">
        <title>Bradyrhizobium diversity isolated from nodules of indigenous legumes of Western Australia.</title>
        <authorList>
            <person name="Klepa M.S."/>
        </authorList>
    </citation>
    <scope>NUCLEOTIDE SEQUENCE [LARGE SCALE GENOMIC DNA]</scope>
    <source>
        <strain evidence="1 2">CNPSo 4019</strain>
    </source>
</reference>
<proteinExistence type="predicted"/>
<dbReference type="InterPro" id="IPR044855">
    <property type="entry name" value="CoA-Trfase_III_dom3_sf"/>
</dbReference>
<comment type="caution">
    <text evidence="1">The sequence shown here is derived from an EMBL/GenBank/DDBJ whole genome shotgun (WGS) entry which is preliminary data.</text>
</comment>
<dbReference type="Gene3D" id="3.30.1540.10">
    <property type="entry name" value="formyl-coa transferase, domain 3"/>
    <property type="match status" value="1"/>
</dbReference>